<evidence type="ECO:0000313" key="1">
    <source>
        <dbReference type="EMBL" id="PRY82733.1"/>
    </source>
</evidence>
<comment type="caution">
    <text evidence="1">The sequence shown here is derived from an EMBL/GenBank/DDBJ whole genome shotgun (WGS) entry which is preliminary data.</text>
</comment>
<protein>
    <submittedName>
        <fullName evidence="1">S-formylglutathione hydrolase FrmB</fullName>
    </submittedName>
</protein>
<dbReference type="Proteomes" id="UP000238205">
    <property type="component" value="Unassembled WGS sequence"/>
</dbReference>
<dbReference type="RefSeq" id="WP_106192829.1">
    <property type="nucleotide sequence ID" value="NZ_PVTO01000009.1"/>
</dbReference>
<dbReference type="Pfam" id="PF00756">
    <property type="entry name" value="Esterase"/>
    <property type="match status" value="1"/>
</dbReference>
<dbReference type="InterPro" id="IPR029058">
    <property type="entry name" value="AB_hydrolase_fold"/>
</dbReference>
<organism evidence="1 2">
    <name type="scientific">Alkalibacterium olivapovliticus</name>
    <dbReference type="NCBI Taxonomy" id="99907"/>
    <lineage>
        <taxon>Bacteria</taxon>
        <taxon>Bacillati</taxon>
        <taxon>Bacillota</taxon>
        <taxon>Bacilli</taxon>
        <taxon>Lactobacillales</taxon>
        <taxon>Carnobacteriaceae</taxon>
        <taxon>Alkalibacterium</taxon>
    </lineage>
</organism>
<keyword evidence="1" id="KW-0378">Hydrolase</keyword>
<reference evidence="1 2" key="1">
    <citation type="submission" date="2018-03" db="EMBL/GenBank/DDBJ databases">
        <title>Genomic Encyclopedia of Archaeal and Bacterial Type Strains, Phase II (KMG-II): from individual species to whole genera.</title>
        <authorList>
            <person name="Goeker M."/>
        </authorList>
    </citation>
    <scope>NUCLEOTIDE SEQUENCE [LARGE SCALE GENOMIC DNA]</scope>
    <source>
        <strain evidence="1 2">DSM 13175</strain>
    </source>
</reference>
<evidence type="ECO:0000313" key="2">
    <source>
        <dbReference type="Proteomes" id="UP000238205"/>
    </source>
</evidence>
<dbReference type="PANTHER" id="PTHR48098">
    <property type="entry name" value="ENTEROCHELIN ESTERASE-RELATED"/>
    <property type="match status" value="1"/>
</dbReference>
<dbReference type="PANTHER" id="PTHR48098:SF1">
    <property type="entry name" value="DIACYLGLYCEROL ACYLTRANSFERASE_MYCOLYLTRANSFERASE AG85A"/>
    <property type="match status" value="1"/>
</dbReference>
<gene>
    <name evidence="1" type="ORF">CLV38_10962</name>
</gene>
<dbReference type="GO" id="GO:0016787">
    <property type="term" value="F:hydrolase activity"/>
    <property type="evidence" value="ECO:0007669"/>
    <property type="project" value="UniProtKB-KW"/>
</dbReference>
<keyword evidence="2" id="KW-1185">Reference proteome</keyword>
<dbReference type="SUPFAM" id="SSF53474">
    <property type="entry name" value="alpha/beta-Hydrolases"/>
    <property type="match status" value="1"/>
</dbReference>
<dbReference type="Gene3D" id="3.40.50.1820">
    <property type="entry name" value="alpha/beta hydrolase"/>
    <property type="match status" value="1"/>
</dbReference>
<name>A0A2T0W7R1_9LACT</name>
<sequence>MATLTATFQSRELMRKVSFTAIIPTATKSLYDPTPVTEESGPLKTLYLLHGWDGNQEDWIQNTRIVKWATQYNIAVIMPSGENSFYVDHPSGDNYGKFIGRELVEETRKLFPLSSKREDTYIGGLSMGGYGALRNGYHFSDTFGKILAFSSRVFQKNDPYHDLTEDGPINRRIWHMIGSKSFHDVPDNIDIYSLIKNCHNKPDLFLSCGTEDFLFEENRALHEYLNESGVEHKYMEEPGEHNWSFWESSIQEALAWVFK</sequence>
<dbReference type="OrthoDB" id="9803578at2"/>
<dbReference type="AlphaFoldDB" id="A0A2T0W7R1"/>
<dbReference type="EMBL" id="PVTO01000009">
    <property type="protein sequence ID" value="PRY82733.1"/>
    <property type="molecule type" value="Genomic_DNA"/>
</dbReference>
<accession>A0A2T0W7R1</accession>
<dbReference type="InterPro" id="IPR050583">
    <property type="entry name" value="Mycobacterial_A85_antigen"/>
</dbReference>
<proteinExistence type="predicted"/>
<dbReference type="InterPro" id="IPR000801">
    <property type="entry name" value="Esterase-like"/>
</dbReference>
<dbReference type="GO" id="GO:0016747">
    <property type="term" value="F:acyltransferase activity, transferring groups other than amino-acyl groups"/>
    <property type="evidence" value="ECO:0007669"/>
    <property type="project" value="TreeGrafter"/>
</dbReference>